<organism evidence="3 4">
    <name type="scientific">Pectinatus brassicae</name>
    <dbReference type="NCBI Taxonomy" id="862415"/>
    <lineage>
        <taxon>Bacteria</taxon>
        <taxon>Bacillati</taxon>
        <taxon>Bacillota</taxon>
        <taxon>Negativicutes</taxon>
        <taxon>Selenomonadales</taxon>
        <taxon>Selenomonadaceae</taxon>
        <taxon>Pectinatus</taxon>
    </lineage>
</organism>
<dbReference type="Pfam" id="PF01541">
    <property type="entry name" value="GIY-YIG"/>
    <property type="match status" value="1"/>
</dbReference>
<proteinExistence type="inferred from homology"/>
<feature type="domain" description="GIY-YIG" evidence="2">
    <location>
        <begin position="1"/>
        <end position="76"/>
    </location>
</feature>
<dbReference type="SUPFAM" id="SSF82771">
    <property type="entry name" value="GIY-YIG endonuclease"/>
    <property type="match status" value="1"/>
</dbReference>
<dbReference type="RefSeq" id="WP_183860457.1">
    <property type="nucleotide sequence ID" value="NZ_JACHFH010000010.1"/>
</dbReference>
<name>A0A840UJZ4_9FIRM</name>
<keyword evidence="3" id="KW-0540">Nuclease</keyword>
<gene>
    <name evidence="3" type="ORF">HNR32_001111</name>
</gene>
<evidence type="ECO:0000313" key="3">
    <source>
        <dbReference type="EMBL" id="MBB5335967.1"/>
    </source>
</evidence>
<dbReference type="PANTHER" id="PTHR34477">
    <property type="entry name" value="UPF0213 PROTEIN YHBQ"/>
    <property type="match status" value="1"/>
</dbReference>
<keyword evidence="4" id="KW-1185">Reference proteome</keyword>
<evidence type="ECO:0000313" key="4">
    <source>
        <dbReference type="Proteomes" id="UP000559117"/>
    </source>
</evidence>
<dbReference type="PROSITE" id="PS50164">
    <property type="entry name" value="GIY_YIG"/>
    <property type="match status" value="1"/>
</dbReference>
<comment type="similarity">
    <text evidence="1">Belongs to the UPF0213 family.</text>
</comment>
<sequence>MNCYTYIVKCSDNSLYTGWTMDLSKRVKAHNAGTGAKYTRMRRPVKLFYYEVFATKTEAMHREYCIKQLTRMQKLELCRLFADKILQKC</sequence>
<keyword evidence="3" id="KW-0255">Endonuclease</keyword>
<evidence type="ECO:0000259" key="2">
    <source>
        <dbReference type="PROSITE" id="PS50164"/>
    </source>
</evidence>
<dbReference type="InterPro" id="IPR035901">
    <property type="entry name" value="GIY-YIG_endonuc_sf"/>
</dbReference>
<dbReference type="InterPro" id="IPR050190">
    <property type="entry name" value="UPF0213_domain"/>
</dbReference>
<dbReference type="CDD" id="cd10456">
    <property type="entry name" value="GIY-YIG_UPF0213"/>
    <property type="match status" value="1"/>
</dbReference>
<keyword evidence="3" id="KW-0378">Hydrolase</keyword>
<evidence type="ECO:0000256" key="1">
    <source>
        <dbReference type="ARBA" id="ARBA00007435"/>
    </source>
</evidence>
<dbReference type="PANTHER" id="PTHR34477:SF1">
    <property type="entry name" value="UPF0213 PROTEIN YHBQ"/>
    <property type="match status" value="1"/>
</dbReference>
<comment type="caution">
    <text evidence="3">The sequence shown here is derived from an EMBL/GenBank/DDBJ whole genome shotgun (WGS) entry which is preliminary data.</text>
</comment>
<protein>
    <submittedName>
        <fullName evidence="3">Putative endonuclease</fullName>
    </submittedName>
</protein>
<dbReference type="Proteomes" id="UP000559117">
    <property type="component" value="Unassembled WGS sequence"/>
</dbReference>
<accession>A0A840UJZ4</accession>
<dbReference type="InterPro" id="IPR000305">
    <property type="entry name" value="GIY-YIG_endonuc"/>
</dbReference>
<dbReference type="Gene3D" id="3.40.1440.10">
    <property type="entry name" value="GIY-YIG endonuclease"/>
    <property type="match status" value="1"/>
</dbReference>
<dbReference type="GO" id="GO:0004519">
    <property type="term" value="F:endonuclease activity"/>
    <property type="evidence" value="ECO:0007669"/>
    <property type="project" value="UniProtKB-KW"/>
</dbReference>
<reference evidence="3 4" key="1">
    <citation type="submission" date="2020-08" db="EMBL/GenBank/DDBJ databases">
        <title>Genomic Encyclopedia of Type Strains, Phase IV (KMG-IV): sequencing the most valuable type-strain genomes for metagenomic binning, comparative biology and taxonomic classification.</title>
        <authorList>
            <person name="Goeker M."/>
        </authorList>
    </citation>
    <scope>NUCLEOTIDE SEQUENCE [LARGE SCALE GENOMIC DNA]</scope>
    <source>
        <strain evidence="3 4">DSM 24661</strain>
    </source>
</reference>
<dbReference type="AlphaFoldDB" id="A0A840UJZ4"/>
<dbReference type="EMBL" id="JACHFH010000010">
    <property type="protein sequence ID" value="MBB5335967.1"/>
    <property type="molecule type" value="Genomic_DNA"/>
</dbReference>